<reference evidence="11" key="1">
    <citation type="submission" date="2016-10" db="EMBL/GenBank/DDBJ databases">
        <authorList>
            <person name="Varghese N."/>
            <person name="Submissions S."/>
        </authorList>
    </citation>
    <scope>NUCLEOTIDE SEQUENCE [LARGE SCALE GENOMIC DNA]</scope>
    <source>
        <strain evidence="11">CCM7597</strain>
    </source>
</reference>
<evidence type="ECO:0000256" key="8">
    <source>
        <dbReference type="ARBA" id="ARBA00023136"/>
    </source>
</evidence>
<dbReference type="PRINTS" id="PR01506">
    <property type="entry name" value="TATBPROTEIN"/>
</dbReference>
<evidence type="ECO:0000256" key="4">
    <source>
        <dbReference type="ARBA" id="ARBA00022692"/>
    </source>
</evidence>
<name>A0A1H4CT58_9BACI</name>
<dbReference type="Gene3D" id="1.20.5.3310">
    <property type="match status" value="1"/>
</dbReference>
<dbReference type="NCBIfam" id="NF011430">
    <property type="entry name" value="PRK14861.1"/>
    <property type="match status" value="1"/>
</dbReference>
<keyword evidence="8 9" id="KW-0472">Membrane</keyword>
<dbReference type="GO" id="GO:0033281">
    <property type="term" value="C:TAT protein transport complex"/>
    <property type="evidence" value="ECO:0007669"/>
    <property type="project" value="UniProtKB-UniRule"/>
</dbReference>
<keyword evidence="3 9" id="KW-1003">Cell membrane</keyword>
<evidence type="ECO:0000256" key="9">
    <source>
        <dbReference type="HAMAP-Rule" id="MF_00236"/>
    </source>
</evidence>
<keyword evidence="7 9" id="KW-0811">Translocation</keyword>
<dbReference type="PANTHER" id="PTHR42982">
    <property type="entry name" value="SEC-INDEPENDENT PROTEIN TRANSLOCASE PROTEIN TATA"/>
    <property type="match status" value="1"/>
</dbReference>
<evidence type="ECO:0000256" key="2">
    <source>
        <dbReference type="ARBA" id="ARBA00022448"/>
    </source>
</evidence>
<evidence type="ECO:0000256" key="5">
    <source>
        <dbReference type="ARBA" id="ARBA00022927"/>
    </source>
</evidence>
<dbReference type="Pfam" id="PF02416">
    <property type="entry name" value="TatA_B_E"/>
    <property type="match status" value="1"/>
</dbReference>
<keyword evidence="2 9" id="KW-0813">Transport</keyword>
<dbReference type="InterPro" id="IPR006312">
    <property type="entry name" value="TatA/E"/>
</dbReference>
<feature type="transmembrane region" description="Helical" evidence="9">
    <location>
        <begin position="54"/>
        <end position="74"/>
    </location>
</feature>
<dbReference type="HAMAP" id="MF_00236">
    <property type="entry name" value="TatA_E"/>
    <property type="match status" value="1"/>
</dbReference>
<gene>
    <name evidence="9" type="primary">tatA</name>
    <name evidence="10" type="ORF">SAMN05421743_106184</name>
</gene>
<evidence type="ECO:0000256" key="3">
    <source>
        <dbReference type="ARBA" id="ARBA00022475"/>
    </source>
</evidence>
<keyword evidence="6 9" id="KW-1133">Transmembrane helix</keyword>
<dbReference type="GO" id="GO:0008320">
    <property type="term" value="F:protein transmembrane transporter activity"/>
    <property type="evidence" value="ECO:0007669"/>
    <property type="project" value="UniProtKB-UniRule"/>
</dbReference>
<evidence type="ECO:0000256" key="6">
    <source>
        <dbReference type="ARBA" id="ARBA00022989"/>
    </source>
</evidence>
<keyword evidence="11" id="KW-1185">Reference proteome</keyword>
<evidence type="ECO:0000313" key="11">
    <source>
        <dbReference type="Proteomes" id="UP000198584"/>
    </source>
</evidence>
<dbReference type="NCBIfam" id="TIGR01411">
    <property type="entry name" value="tatAE"/>
    <property type="match status" value="1"/>
</dbReference>
<sequence>MIECSCLRQDLLNNRTFYDNSEKTTVFQVRNRYNGTMRNCLGYVIILGRMVKGMLTSIGVPGLILILVIALVIFGPSKLPEIGKAAGQTLSEFKKSAKDMTGDVASDVKEVKQAFKDDHQSSGK</sequence>
<proteinExistence type="inferred from homology"/>
<dbReference type="Proteomes" id="UP000198584">
    <property type="component" value="Unassembled WGS sequence"/>
</dbReference>
<dbReference type="GO" id="GO:0043953">
    <property type="term" value="P:protein transport by the Tat complex"/>
    <property type="evidence" value="ECO:0007669"/>
    <property type="project" value="UniProtKB-UniRule"/>
</dbReference>
<protein>
    <recommendedName>
        <fullName evidence="9">Sec-independent protein translocase protein TatA</fullName>
    </recommendedName>
</protein>
<organism evidence="10 11">
    <name type="scientific">Thalassobacillus cyri</name>
    <dbReference type="NCBI Taxonomy" id="571932"/>
    <lineage>
        <taxon>Bacteria</taxon>
        <taxon>Bacillati</taxon>
        <taxon>Bacillota</taxon>
        <taxon>Bacilli</taxon>
        <taxon>Bacillales</taxon>
        <taxon>Bacillaceae</taxon>
        <taxon>Thalassobacillus</taxon>
    </lineage>
</organism>
<dbReference type="STRING" id="571932.SAMN05421743_106184"/>
<comment type="function">
    <text evidence="9">Part of the twin-arginine translocation (Tat) system that transports large folded proteins containing a characteristic twin-arginine motif in their signal peptide across membranes. TatA could form the protein-conducting channel of the Tat system.</text>
</comment>
<evidence type="ECO:0000313" key="10">
    <source>
        <dbReference type="EMBL" id="SEA63610.1"/>
    </source>
</evidence>
<evidence type="ECO:0000256" key="1">
    <source>
        <dbReference type="ARBA" id="ARBA00004162"/>
    </source>
</evidence>
<keyword evidence="4 9" id="KW-0812">Transmembrane</keyword>
<dbReference type="PANTHER" id="PTHR42982:SF1">
    <property type="entry name" value="SEC-INDEPENDENT PROTEIN TRANSLOCASE PROTEIN TATA"/>
    <property type="match status" value="1"/>
</dbReference>
<comment type="similarity">
    <text evidence="9">Belongs to the TatA/E family.</text>
</comment>
<dbReference type="InterPro" id="IPR003369">
    <property type="entry name" value="TatA/B/E"/>
</dbReference>
<dbReference type="AlphaFoldDB" id="A0A1H4CT58"/>
<comment type="subcellular location">
    <subcellularLocation>
        <location evidence="1 9">Cell membrane</location>
        <topology evidence="1 9">Single-pass membrane protein</topology>
    </subcellularLocation>
</comment>
<dbReference type="EMBL" id="FNQR01000006">
    <property type="protein sequence ID" value="SEA63610.1"/>
    <property type="molecule type" value="Genomic_DNA"/>
</dbReference>
<accession>A0A1H4CT58</accession>
<keyword evidence="5 9" id="KW-0653">Protein transport</keyword>
<comment type="subunit">
    <text evidence="9">Forms a complex with TatC.</text>
</comment>
<evidence type="ECO:0000256" key="7">
    <source>
        <dbReference type="ARBA" id="ARBA00023010"/>
    </source>
</evidence>